<dbReference type="EMBL" id="JACXZA010000006">
    <property type="protein sequence ID" value="MBD3921555.1"/>
    <property type="molecule type" value="Genomic_DNA"/>
</dbReference>
<evidence type="ECO:0000256" key="1">
    <source>
        <dbReference type="SAM" id="Phobius"/>
    </source>
</evidence>
<evidence type="ECO:0000313" key="2">
    <source>
        <dbReference type="EMBL" id="MBD3921555.1"/>
    </source>
</evidence>
<feature type="transmembrane region" description="Helical" evidence="1">
    <location>
        <begin position="46"/>
        <end position="66"/>
    </location>
</feature>
<name>A0ABR8N2W5_9BACL</name>
<protein>
    <recommendedName>
        <fullName evidence="4">PH domain-containing protein</fullName>
    </recommendedName>
</protein>
<keyword evidence="1" id="KW-0472">Membrane</keyword>
<evidence type="ECO:0000313" key="3">
    <source>
        <dbReference type="Proteomes" id="UP000609346"/>
    </source>
</evidence>
<gene>
    <name evidence="2" type="ORF">H8B09_22495</name>
</gene>
<dbReference type="RefSeq" id="WP_191205851.1">
    <property type="nucleotide sequence ID" value="NZ_JACXZA010000006.1"/>
</dbReference>
<proteinExistence type="predicted"/>
<feature type="transmembrane region" description="Helical" evidence="1">
    <location>
        <begin position="7"/>
        <end position="26"/>
    </location>
</feature>
<dbReference type="Proteomes" id="UP000609346">
    <property type="component" value="Unassembled WGS sequence"/>
</dbReference>
<keyword evidence="3" id="KW-1185">Reference proteome</keyword>
<evidence type="ECO:0008006" key="4">
    <source>
        <dbReference type="Google" id="ProtNLM"/>
    </source>
</evidence>
<accession>A0ABR8N2W5</accession>
<keyword evidence="1" id="KW-1133">Transmembrane helix</keyword>
<sequence>MLIGKHSSKLLGLLVLFIFLFGYLTYEKFDLYFSLAPSENRGLKLFLSICNLIFVLYLFSLFRLLYFKKNTVEWKQGYLYLNGSRVILGFQSITRLDPSMLNIKFNSLWSMKVLGEPSEITAFINQAAQDFPAKVSKLDNV</sequence>
<keyword evidence="1" id="KW-0812">Transmembrane</keyword>
<reference evidence="2 3" key="1">
    <citation type="submission" date="2020-09" db="EMBL/GenBank/DDBJ databases">
        <title>Paenibacillus sp. strain PR3 16S rRNA gene Genome sequencing and assembly.</title>
        <authorList>
            <person name="Kim J."/>
        </authorList>
    </citation>
    <scope>NUCLEOTIDE SEQUENCE [LARGE SCALE GENOMIC DNA]</scope>
    <source>
        <strain evidence="2 3">PR3</strain>
    </source>
</reference>
<organism evidence="2 3">
    <name type="scientific">Paenibacillus terricola</name>
    <dbReference type="NCBI Taxonomy" id="2763503"/>
    <lineage>
        <taxon>Bacteria</taxon>
        <taxon>Bacillati</taxon>
        <taxon>Bacillota</taxon>
        <taxon>Bacilli</taxon>
        <taxon>Bacillales</taxon>
        <taxon>Paenibacillaceae</taxon>
        <taxon>Paenibacillus</taxon>
    </lineage>
</organism>
<comment type="caution">
    <text evidence="2">The sequence shown here is derived from an EMBL/GenBank/DDBJ whole genome shotgun (WGS) entry which is preliminary data.</text>
</comment>